<evidence type="ECO:0000256" key="2">
    <source>
        <dbReference type="SAM" id="MobiDB-lite"/>
    </source>
</evidence>
<reference evidence="3 4" key="1">
    <citation type="submission" date="2018-09" db="EMBL/GenBank/DDBJ databases">
        <title>Genomic investigation of the strawberry pathogen Phytophthora fragariae indicates pathogenicity is determined by transcriptional variation in three key races.</title>
        <authorList>
            <person name="Adams T.M."/>
            <person name="Armitage A.D."/>
            <person name="Sobczyk M.K."/>
            <person name="Bates H.J."/>
            <person name="Dunwell J.M."/>
            <person name="Nellist C.F."/>
            <person name="Harrison R.J."/>
        </authorList>
    </citation>
    <scope>NUCLEOTIDE SEQUENCE [LARGE SCALE GENOMIC DNA]</scope>
    <source>
        <strain evidence="3 4">SCRP324</strain>
    </source>
</reference>
<evidence type="ECO:0000256" key="1">
    <source>
        <dbReference type="SAM" id="Coils"/>
    </source>
</evidence>
<dbReference type="Proteomes" id="UP000435112">
    <property type="component" value="Unassembled WGS sequence"/>
</dbReference>
<dbReference type="OrthoDB" id="129502at2759"/>
<gene>
    <name evidence="3" type="ORF">PR002_g18167</name>
</gene>
<feature type="compositionally biased region" description="Basic and acidic residues" evidence="2">
    <location>
        <begin position="48"/>
        <end position="62"/>
    </location>
</feature>
<protein>
    <submittedName>
        <fullName evidence="3">Uncharacterized protein</fullName>
    </submittedName>
</protein>
<feature type="region of interest" description="Disordered" evidence="2">
    <location>
        <begin position="36"/>
        <end position="62"/>
    </location>
</feature>
<name>A0A6A3JYZ7_9STRA</name>
<feature type="coiled-coil region" evidence="1">
    <location>
        <begin position="73"/>
        <end position="107"/>
    </location>
</feature>
<evidence type="ECO:0000313" key="3">
    <source>
        <dbReference type="EMBL" id="KAE9000510.1"/>
    </source>
</evidence>
<organism evidence="3 4">
    <name type="scientific">Phytophthora rubi</name>
    <dbReference type="NCBI Taxonomy" id="129364"/>
    <lineage>
        <taxon>Eukaryota</taxon>
        <taxon>Sar</taxon>
        <taxon>Stramenopiles</taxon>
        <taxon>Oomycota</taxon>
        <taxon>Peronosporomycetes</taxon>
        <taxon>Peronosporales</taxon>
        <taxon>Peronosporaceae</taxon>
        <taxon>Phytophthora</taxon>
    </lineage>
</organism>
<evidence type="ECO:0000313" key="4">
    <source>
        <dbReference type="Proteomes" id="UP000435112"/>
    </source>
</evidence>
<keyword evidence="1" id="KW-0175">Coiled coil</keyword>
<comment type="caution">
    <text evidence="3">The sequence shown here is derived from an EMBL/GenBank/DDBJ whole genome shotgun (WGS) entry which is preliminary data.</text>
</comment>
<proteinExistence type="predicted"/>
<sequence length="262" mass="30129">MPRGRPRTLPSSLPRLSPEVVLDPELQHVEIQSRQAMAQEASARRRLHQQERVAEDHARQRGKRQIEELTMAYKHAQLAAEKTSKKLERLAQKKAEQQRQLDRYASRLKASRLWRSRSGAAVTDESKSLLKRNLSQEVLRIANDDVRQYYFHVEHLLKFAEDRTPVFTQQLYEASHNGDEAGLCPMLPETIERLLDSYLPERYTEFTPEAQADVEQSYGCKRLTMTMIDDIAARHCCEEDSTNIVGDAIDNGGAACETEYNF</sequence>
<accession>A0A6A3JYZ7</accession>
<dbReference type="EMBL" id="QXFU01001528">
    <property type="protein sequence ID" value="KAE9000510.1"/>
    <property type="molecule type" value="Genomic_DNA"/>
</dbReference>
<dbReference type="AlphaFoldDB" id="A0A6A3JYZ7"/>